<evidence type="ECO:0000256" key="8">
    <source>
        <dbReference type="ARBA" id="ARBA00022977"/>
    </source>
</evidence>
<dbReference type="AlphaFoldDB" id="A0A0P6VQN3"/>
<reference evidence="13 14" key="1">
    <citation type="submission" date="2015-09" db="EMBL/GenBank/DDBJ databases">
        <authorList>
            <person name="Jackson K.R."/>
            <person name="Lunt B.L."/>
            <person name="Fisher J.N.B."/>
            <person name="Gardner A.V."/>
            <person name="Bailey M.E."/>
            <person name="Deus L.M."/>
            <person name="Earl A.S."/>
            <person name="Gibby P.D."/>
            <person name="Hartmann K.A."/>
            <person name="Liu J.E."/>
            <person name="Manci A.M."/>
            <person name="Nielsen D.A."/>
            <person name="Solomon M.B."/>
            <person name="Breakwell D.P."/>
            <person name="Burnett S.H."/>
            <person name="Grose J.H."/>
        </authorList>
    </citation>
    <scope>NUCLEOTIDE SEQUENCE [LARGE SCALE GENOMIC DNA]</scope>
    <source>
        <strain evidence="13 14">16</strain>
    </source>
</reference>
<evidence type="ECO:0000313" key="13">
    <source>
        <dbReference type="EMBL" id="KPL54142.1"/>
    </source>
</evidence>
<accession>A0A0P6VQN3</accession>
<dbReference type="InterPro" id="IPR027939">
    <property type="entry name" value="NMT1/THI5"/>
</dbReference>
<dbReference type="PANTHER" id="PTHR31528:SF1">
    <property type="entry name" value="4-AMINO-5-HYDROXYMETHYL-2-METHYLPYRIMIDINE PHOSPHATE SYNTHASE THI11-RELATED"/>
    <property type="match status" value="1"/>
</dbReference>
<dbReference type="PANTHER" id="PTHR31528">
    <property type="entry name" value="4-AMINO-5-HYDROXYMETHYL-2-METHYLPYRIMIDINE PHOSPHATE SYNTHASE THI11-RELATED"/>
    <property type="match status" value="1"/>
</dbReference>
<comment type="catalytic activity">
    <reaction evidence="11">
        <text>N(6)-(pyridoxal phosphate)-L-lysyl-[4-amino-5-hydroxymethyl-2-methylpyrimidine phosphate synthase] + L-histidyl-[4-amino-5-hydroxymethyl-2-methylpyrimidine phosphate synthase] + 2 Fe(3+) + 4 H2O = L-lysyl-[4-amino-5-hydroxymethyl-2-methylpyrimidine phosphate synthase] + (2S)-2-amino-5-hydroxy-4-oxopentanoyl-[4-amino-5-hydroxymethyl-2-methylpyrimidine phosphate synthase] + 4-amino-2-methyl-5-(phosphooxymethyl)pyrimidine + 3-oxopropanoate + 2 Fe(2+) + 2 H(+)</text>
        <dbReference type="Rhea" id="RHEA:65756"/>
        <dbReference type="Rhea" id="RHEA-COMP:16892"/>
        <dbReference type="Rhea" id="RHEA-COMP:16893"/>
        <dbReference type="Rhea" id="RHEA-COMP:16894"/>
        <dbReference type="Rhea" id="RHEA-COMP:16895"/>
        <dbReference type="ChEBI" id="CHEBI:15377"/>
        <dbReference type="ChEBI" id="CHEBI:15378"/>
        <dbReference type="ChEBI" id="CHEBI:29033"/>
        <dbReference type="ChEBI" id="CHEBI:29034"/>
        <dbReference type="ChEBI" id="CHEBI:29969"/>
        <dbReference type="ChEBI" id="CHEBI:29979"/>
        <dbReference type="ChEBI" id="CHEBI:33190"/>
        <dbReference type="ChEBI" id="CHEBI:58354"/>
        <dbReference type="ChEBI" id="CHEBI:143915"/>
        <dbReference type="ChEBI" id="CHEBI:157692"/>
    </reaction>
    <physiologicalReaction direction="left-to-right" evidence="11">
        <dbReference type="Rhea" id="RHEA:65757"/>
    </physiologicalReaction>
</comment>
<comment type="subunit">
    <text evidence="4">Homodimer.</text>
</comment>
<evidence type="ECO:0000256" key="9">
    <source>
        <dbReference type="ARBA" id="ARBA00023004"/>
    </source>
</evidence>
<dbReference type="GO" id="GO:0046872">
    <property type="term" value="F:metal ion binding"/>
    <property type="evidence" value="ECO:0007669"/>
    <property type="project" value="UniProtKB-KW"/>
</dbReference>
<feature type="domain" description="SsuA/THI5-like" evidence="12">
    <location>
        <begin position="42"/>
        <end position="249"/>
    </location>
</feature>
<comment type="pathway">
    <text evidence="2">Cofactor biosynthesis; thiamine diphosphate biosynthesis.</text>
</comment>
<dbReference type="STRING" id="665126.ABB55_19580"/>
<evidence type="ECO:0000256" key="11">
    <source>
        <dbReference type="ARBA" id="ARBA00048179"/>
    </source>
</evidence>
<dbReference type="SUPFAM" id="SSF53850">
    <property type="entry name" value="Periplasmic binding protein-like II"/>
    <property type="match status" value="1"/>
</dbReference>
<dbReference type="GO" id="GO:0016740">
    <property type="term" value="F:transferase activity"/>
    <property type="evidence" value="ECO:0007669"/>
    <property type="project" value="UniProtKB-KW"/>
</dbReference>
<reference evidence="13 14" key="2">
    <citation type="submission" date="2015-10" db="EMBL/GenBank/DDBJ databases">
        <title>Draft Genome Sequence of Prosthecomicrobium hirschii ATCC 27832.</title>
        <authorList>
            <person name="Daniel J."/>
            <person name="Givan S.A."/>
            <person name="Brun Y.V."/>
            <person name="Brown P.J."/>
        </authorList>
    </citation>
    <scope>NUCLEOTIDE SEQUENCE [LARGE SCALE GENOMIC DNA]</scope>
    <source>
        <strain evidence="13 14">16</strain>
    </source>
</reference>
<evidence type="ECO:0000256" key="5">
    <source>
        <dbReference type="ARBA" id="ARBA00022679"/>
    </source>
</evidence>
<dbReference type="GO" id="GO:0009228">
    <property type="term" value="P:thiamine biosynthetic process"/>
    <property type="evidence" value="ECO:0007669"/>
    <property type="project" value="UniProtKB-KW"/>
</dbReference>
<dbReference type="EMBL" id="LJYW01000001">
    <property type="protein sequence ID" value="KPL54142.1"/>
    <property type="molecule type" value="Genomic_DNA"/>
</dbReference>
<proteinExistence type="inferred from homology"/>
<protein>
    <recommendedName>
        <fullName evidence="10">Thiamine pyrimidine synthase</fullName>
    </recommendedName>
</protein>
<comment type="similarity">
    <text evidence="3">Belongs to the NMT1/THI5 family.</text>
</comment>
<dbReference type="Gene3D" id="3.40.190.10">
    <property type="entry name" value="Periplasmic binding protein-like II"/>
    <property type="match status" value="2"/>
</dbReference>
<evidence type="ECO:0000256" key="3">
    <source>
        <dbReference type="ARBA" id="ARBA00009406"/>
    </source>
</evidence>
<comment type="caution">
    <text evidence="13">The sequence shown here is derived from an EMBL/GenBank/DDBJ whole genome shotgun (WGS) entry which is preliminary data.</text>
</comment>
<organism evidence="13 14">
    <name type="scientific">Prosthecodimorpha hirschii</name>
    <dbReference type="NCBI Taxonomy" id="665126"/>
    <lineage>
        <taxon>Bacteria</taxon>
        <taxon>Pseudomonadati</taxon>
        <taxon>Pseudomonadota</taxon>
        <taxon>Alphaproteobacteria</taxon>
        <taxon>Hyphomicrobiales</taxon>
        <taxon>Ancalomicrobiaceae</taxon>
        <taxon>Prosthecodimorpha</taxon>
    </lineage>
</organism>
<dbReference type="Pfam" id="PF09084">
    <property type="entry name" value="NMT1"/>
    <property type="match status" value="1"/>
</dbReference>
<name>A0A0P6VQN3_9HYPH</name>
<comment type="function">
    <text evidence="1">Responsible for the formation of the pyrimidine heterocycle in the thiamine biosynthesis pathway. Catalyzes the formation of hydroxymethylpyrimidine phosphate (HMP-P) from histidine and pyridoxal phosphate (PLP). The protein uses PLP and the active site histidine to form HMP-P, generating an inactive enzyme. The enzyme can only undergo a single turnover, which suggests it is a suicide enzyme.</text>
</comment>
<keyword evidence="7" id="KW-0663">Pyridoxal phosphate</keyword>
<gene>
    <name evidence="13" type="ORF">ABB55_19580</name>
</gene>
<keyword evidence="6" id="KW-0479">Metal-binding</keyword>
<evidence type="ECO:0000256" key="10">
    <source>
        <dbReference type="ARBA" id="ARBA00033171"/>
    </source>
</evidence>
<dbReference type="Proteomes" id="UP000048984">
    <property type="component" value="Unassembled WGS sequence"/>
</dbReference>
<evidence type="ECO:0000256" key="1">
    <source>
        <dbReference type="ARBA" id="ARBA00003469"/>
    </source>
</evidence>
<dbReference type="InterPro" id="IPR015168">
    <property type="entry name" value="SsuA/THI5"/>
</dbReference>
<evidence type="ECO:0000256" key="4">
    <source>
        <dbReference type="ARBA" id="ARBA00011738"/>
    </source>
</evidence>
<keyword evidence="9" id="KW-0408">Iron</keyword>
<keyword evidence="5" id="KW-0808">Transferase</keyword>
<evidence type="ECO:0000256" key="2">
    <source>
        <dbReference type="ARBA" id="ARBA00004948"/>
    </source>
</evidence>
<evidence type="ECO:0000259" key="12">
    <source>
        <dbReference type="Pfam" id="PF09084"/>
    </source>
</evidence>
<evidence type="ECO:0000256" key="7">
    <source>
        <dbReference type="ARBA" id="ARBA00022898"/>
    </source>
</evidence>
<sequence length="334" mass="35983">MLKGAGAIAAGAAGFGPLLTIESHAQAKPTVNLQLGWLLSGNQIGEVCAKALGYYEAEGLDLKFQPGGPNIDGVAVVAAGRFEVGQVSSSPSLMLAASQDIPIKCFATGAQVHPYTFFSLKKNPVKEPKDLIGKKVGIQATGVILLRALLAKNKIAEKDVTIVTIGADMAPLLTGQVDVVTGWLTNTTALKVLGDQRVEMRLWDTGVRLYALPYYATAETIAKRPEVLAKFLTASARGWTYARDNQEKAVDFLVKEFPNLVRADEIDAVKIMLQYAFGEKTKTEGFGTMDPAVWQEQIALYAELGQFTKRVPKLEEVVTMDILKATADARIKLG</sequence>
<evidence type="ECO:0000256" key="6">
    <source>
        <dbReference type="ARBA" id="ARBA00022723"/>
    </source>
</evidence>
<evidence type="ECO:0000313" key="14">
    <source>
        <dbReference type="Proteomes" id="UP000048984"/>
    </source>
</evidence>
<keyword evidence="8" id="KW-0784">Thiamine biosynthesis</keyword>
<keyword evidence="14" id="KW-1185">Reference proteome</keyword>